<evidence type="ECO:0000256" key="4">
    <source>
        <dbReference type="ARBA" id="ARBA00022827"/>
    </source>
</evidence>
<dbReference type="RefSeq" id="WP_114333248.1">
    <property type="nucleotide sequence ID" value="NZ_QMDL01000001.1"/>
</dbReference>
<comment type="caution">
    <text evidence="8">The sequence shown here is derived from an EMBL/GenBank/DDBJ whole genome shotgun (WGS) entry which is preliminary data.</text>
</comment>
<dbReference type="PANTHER" id="PTHR43872:SF1">
    <property type="entry name" value="MONOOXYGENASE, PUTATIVE (AFU_ORTHOLOGUE AFUA_8G02570)-RELATED"/>
    <property type="match status" value="1"/>
</dbReference>
<keyword evidence="7 8" id="KW-0503">Monooxygenase</keyword>
<comment type="similarity">
    <text evidence="2">Belongs to the FAD-binding monooxygenase family.</text>
</comment>
<evidence type="ECO:0000256" key="6">
    <source>
        <dbReference type="ARBA" id="ARBA00023002"/>
    </source>
</evidence>
<organism evidence="8 9">
    <name type="scientific">Marinobacter litoralis</name>
    <dbReference type="NCBI Taxonomy" id="187981"/>
    <lineage>
        <taxon>Bacteria</taxon>
        <taxon>Pseudomonadati</taxon>
        <taxon>Pseudomonadota</taxon>
        <taxon>Gammaproteobacteria</taxon>
        <taxon>Pseudomonadales</taxon>
        <taxon>Marinobacteraceae</taxon>
        <taxon>Marinobacter</taxon>
    </lineage>
</organism>
<keyword evidence="9" id="KW-1185">Reference proteome</keyword>
<keyword evidence="3" id="KW-0285">Flavoprotein</keyword>
<dbReference type="GO" id="GO:0050660">
    <property type="term" value="F:flavin adenine dinucleotide binding"/>
    <property type="evidence" value="ECO:0007669"/>
    <property type="project" value="InterPro"/>
</dbReference>
<dbReference type="PANTHER" id="PTHR43872">
    <property type="entry name" value="MONOOXYGENASE, PUTATIVE (AFU_ORTHOLOGUE AFUA_8G02570)-RELATED"/>
    <property type="match status" value="1"/>
</dbReference>
<dbReference type="OrthoDB" id="312624at2"/>
<dbReference type="Pfam" id="PF13450">
    <property type="entry name" value="NAD_binding_8"/>
    <property type="match status" value="1"/>
</dbReference>
<dbReference type="FunFam" id="3.50.50.60:FF:000228">
    <property type="entry name" value="FAD-containing monooxygenase EthA"/>
    <property type="match status" value="1"/>
</dbReference>
<dbReference type="InterPro" id="IPR051820">
    <property type="entry name" value="FAD-binding_MO"/>
</dbReference>
<protein>
    <submittedName>
        <fullName evidence="8">FAD-containing monooxygenase EthA</fullName>
        <ecNumber evidence="8">1.14.13.-</ecNumber>
    </submittedName>
</protein>
<dbReference type="SUPFAM" id="SSF51905">
    <property type="entry name" value="FAD/NAD(P)-binding domain"/>
    <property type="match status" value="2"/>
</dbReference>
<dbReference type="PRINTS" id="PR00469">
    <property type="entry name" value="PNDRDTASEII"/>
</dbReference>
<dbReference type="InterPro" id="IPR020946">
    <property type="entry name" value="Flavin_mOase-like"/>
</dbReference>
<keyword evidence="6 8" id="KW-0560">Oxidoreductase</keyword>
<dbReference type="Proteomes" id="UP000265903">
    <property type="component" value="Unassembled WGS sequence"/>
</dbReference>
<dbReference type="EC" id="1.14.13.-" evidence="8"/>
<dbReference type="GO" id="GO:0050661">
    <property type="term" value="F:NADP binding"/>
    <property type="evidence" value="ECO:0007669"/>
    <property type="project" value="InterPro"/>
</dbReference>
<evidence type="ECO:0000256" key="1">
    <source>
        <dbReference type="ARBA" id="ARBA00001974"/>
    </source>
</evidence>
<dbReference type="AlphaFoldDB" id="A0A3M2RKA4"/>
<evidence type="ECO:0000313" key="8">
    <source>
        <dbReference type="EMBL" id="RMJ05751.1"/>
    </source>
</evidence>
<evidence type="ECO:0000256" key="5">
    <source>
        <dbReference type="ARBA" id="ARBA00022857"/>
    </source>
</evidence>
<dbReference type="Gene3D" id="3.50.50.60">
    <property type="entry name" value="FAD/NAD(P)-binding domain"/>
    <property type="match status" value="1"/>
</dbReference>
<sequence>MSKHVDVLIIGAGLSGIGAAAHLRRNCPQKTFAILESRSSMGGTWDLFRYPGIRSDSDMFTLGYSFKPWTSEKSIADGASILNYIKETAREYGITEQITYGMQVVRVEWNSAQAQWKVIAILNDSNEEHVFTCNFLMGCTGYYNYEAGYTPEFPGIEKFKGEVVHPQKWTDDIQYKDKRVVIIGSGATAVTLLPAMSGQAEHVTMLQRSPSYVAAVPEKDHISIGLRKVLPEKLVYKLARARNVAVQLGVYRLSKQRPKAVRRLLLMAAKRQLGSDFDMTHFSPHYNPWDERLCAVPNGDLFKALKQKQASVVTDHIDSFTEQGIRLKSGKVLQADMVVTATGLDMKIFGGVTPVVDGQPVNIGECLIYKGSLVSGMPNFSMTFGYTNSSWTLKADLIAEYCCRLINYMDKQGIPYCVPEARCDEYSDAPFLDLQSGYVARARHLLPRQGNSGPWKVIQSYLHDTAVIRFSKGSEPGLRFAKASPKKKTIAALLGPVGLKFS</sequence>
<reference evidence="8 9" key="1">
    <citation type="submission" date="2018-08" db="EMBL/GenBank/DDBJ databases">
        <title>Whole Genome Sequence of the Moderate Halophilic Marine Bacterium Marinobacter litoralis Sw-45.</title>
        <authorList>
            <person name="Musa H."/>
        </authorList>
    </citation>
    <scope>NUCLEOTIDE SEQUENCE [LARGE SCALE GENOMIC DNA]</scope>
    <source>
        <strain evidence="8 9">Sw-45</strain>
    </source>
</reference>
<evidence type="ECO:0000256" key="2">
    <source>
        <dbReference type="ARBA" id="ARBA00010139"/>
    </source>
</evidence>
<dbReference type="Pfam" id="PF00743">
    <property type="entry name" value="FMO-like"/>
    <property type="match status" value="1"/>
</dbReference>
<gene>
    <name evidence="8" type="primary">ethA</name>
    <name evidence="8" type="ORF">DOQ08_00423</name>
</gene>
<dbReference type="InterPro" id="IPR036188">
    <property type="entry name" value="FAD/NAD-bd_sf"/>
</dbReference>
<keyword evidence="5" id="KW-0521">NADP</keyword>
<proteinExistence type="inferred from homology"/>
<accession>A0A3M2RKA4</accession>
<evidence type="ECO:0000256" key="7">
    <source>
        <dbReference type="ARBA" id="ARBA00023033"/>
    </source>
</evidence>
<evidence type="ECO:0000313" key="9">
    <source>
        <dbReference type="Proteomes" id="UP000265903"/>
    </source>
</evidence>
<keyword evidence="4" id="KW-0274">FAD</keyword>
<name>A0A3M2RKA4_9GAMM</name>
<evidence type="ECO:0000256" key="3">
    <source>
        <dbReference type="ARBA" id="ARBA00022630"/>
    </source>
</evidence>
<dbReference type="EMBL" id="QMDL01000001">
    <property type="protein sequence ID" value="RMJ05751.1"/>
    <property type="molecule type" value="Genomic_DNA"/>
</dbReference>
<comment type="cofactor">
    <cofactor evidence="1">
        <name>FAD</name>
        <dbReference type="ChEBI" id="CHEBI:57692"/>
    </cofactor>
</comment>
<dbReference type="GO" id="GO:0004499">
    <property type="term" value="F:N,N-dimethylaniline monooxygenase activity"/>
    <property type="evidence" value="ECO:0007669"/>
    <property type="project" value="InterPro"/>
</dbReference>